<dbReference type="SUPFAM" id="SSF111369">
    <property type="entry name" value="HlyD-like secretion proteins"/>
    <property type="match status" value="1"/>
</dbReference>
<dbReference type="InterPro" id="IPR058625">
    <property type="entry name" value="MdtA-like_BSH"/>
</dbReference>
<dbReference type="Gene3D" id="1.10.287.470">
    <property type="entry name" value="Helix hairpin bin"/>
    <property type="match status" value="1"/>
</dbReference>
<dbReference type="GO" id="GO:0046677">
    <property type="term" value="P:response to antibiotic"/>
    <property type="evidence" value="ECO:0007669"/>
    <property type="project" value="TreeGrafter"/>
</dbReference>
<comment type="similarity">
    <text evidence="2">Belongs to the membrane fusion protein (MFP) (TC 8.A.1) family.</text>
</comment>
<dbReference type="Pfam" id="PF25876">
    <property type="entry name" value="HH_MFP_RND"/>
    <property type="match status" value="1"/>
</dbReference>
<dbReference type="NCBIfam" id="TIGR01730">
    <property type="entry name" value="RND_mfp"/>
    <property type="match status" value="1"/>
</dbReference>
<dbReference type="OrthoDB" id="9800613at2"/>
<dbReference type="Pfam" id="PF25967">
    <property type="entry name" value="RND-MFP_C"/>
    <property type="match status" value="1"/>
</dbReference>
<evidence type="ECO:0000259" key="5">
    <source>
        <dbReference type="Pfam" id="PF25944"/>
    </source>
</evidence>
<organism evidence="7 8">
    <name type="scientific">Corallincola holothuriorum</name>
    <dbReference type="NCBI Taxonomy" id="2282215"/>
    <lineage>
        <taxon>Bacteria</taxon>
        <taxon>Pseudomonadati</taxon>
        <taxon>Pseudomonadota</taxon>
        <taxon>Gammaproteobacteria</taxon>
        <taxon>Alteromonadales</taxon>
        <taxon>Psychromonadaceae</taxon>
        <taxon>Corallincola</taxon>
    </lineage>
</organism>
<dbReference type="InterPro" id="IPR006143">
    <property type="entry name" value="RND_pump_MFP"/>
</dbReference>
<evidence type="ECO:0000313" key="7">
    <source>
        <dbReference type="EMBL" id="RCU50852.1"/>
    </source>
</evidence>
<evidence type="ECO:0000259" key="4">
    <source>
        <dbReference type="Pfam" id="PF25917"/>
    </source>
</evidence>
<gene>
    <name evidence="7" type="ORF">DU002_05870</name>
</gene>
<dbReference type="Proteomes" id="UP000252558">
    <property type="component" value="Unassembled WGS sequence"/>
</dbReference>
<dbReference type="PROSITE" id="PS51257">
    <property type="entry name" value="PROKAR_LIPOPROTEIN"/>
    <property type="match status" value="1"/>
</dbReference>
<dbReference type="Pfam" id="PF25917">
    <property type="entry name" value="BSH_RND"/>
    <property type="match status" value="1"/>
</dbReference>
<evidence type="ECO:0000313" key="8">
    <source>
        <dbReference type="Proteomes" id="UP000252558"/>
    </source>
</evidence>
<dbReference type="Pfam" id="PF25944">
    <property type="entry name" value="Beta-barrel_RND"/>
    <property type="match status" value="1"/>
</dbReference>
<protein>
    <submittedName>
        <fullName evidence="7">Efflux RND transporter periplasmic adaptor subunit</fullName>
    </submittedName>
</protein>
<dbReference type="InterPro" id="IPR058624">
    <property type="entry name" value="MdtA-like_HH"/>
</dbReference>
<dbReference type="RefSeq" id="WP_114337447.1">
    <property type="nucleotide sequence ID" value="NZ_QPID01000003.1"/>
</dbReference>
<dbReference type="GO" id="GO:0022857">
    <property type="term" value="F:transmembrane transporter activity"/>
    <property type="evidence" value="ECO:0007669"/>
    <property type="project" value="InterPro"/>
</dbReference>
<dbReference type="PANTHER" id="PTHR30158">
    <property type="entry name" value="ACRA/E-RELATED COMPONENT OF DRUG EFFLUX TRANSPORTER"/>
    <property type="match status" value="1"/>
</dbReference>
<evidence type="ECO:0000259" key="3">
    <source>
        <dbReference type="Pfam" id="PF25876"/>
    </source>
</evidence>
<comment type="caution">
    <text evidence="7">The sequence shown here is derived from an EMBL/GenBank/DDBJ whole genome shotgun (WGS) entry which is preliminary data.</text>
</comment>
<dbReference type="FunFam" id="2.40.420.20:FF:000001">
    <property type="entry name" value="Efflux RND transporter periplasmic adaptor subunit"/>
    <property type="match status" value="1"/>
</dbReference>
<proteinExistence type="inferred from homology"/>
<evidence type="ECO:0000256" key="2">
    <source>
        <dbReference type="ARBA" id="ARBA00009477"/>
    </source>
</evidence>
<reference evidence="7 8" key="1">
    <citation type="submission" date="2018-07" db="EMBL/GenBank/DDBJ databases">
        <title>Corallincola holothuriorum sp. nov., a new facultative anaerobe isolated from sea cucumber Apostichopus japonicus.</title>
        <authorList>
            <person name="Xia H."/>
        </authorList>
    </citation>
    <scope>NUCLEOTIDE SEQUENCE [LARGE SCALE GENOMIC DNA]</scope>
    <source>
        <strain evidence="7 8">C4</strain>
    </source>
</reference>
<feature type="domain" description="Multidrug resistance protein MdtA-like barrel-sandwich hybrid" evidence="4">
    <location>
        <begin position="63"/>
        <end position="200"/>
    </location>
</feature>
<dbReference type="Gene3D" id="2.40.420.20">
    <property type="match status" value="1"/>
</dbReference>
<dbReference type="AlphaFoldDB" id="A0A368NJT0"/>
<sequence>MNKVHGTLHWTLCIVGLLLATGCDNKQAPPPPPKPSVIVVAAGIESITPNSEFVGRTQANEDTTINARVSGLLLRRVFQEGADVAKGDLLFEIDPDTYATEVAQAEARLQQAVAAKKVAFSNYNRGTEIFAAGVISAKEMDELTGYKLDTEAEVSRAKAALKAAKLNLSYTKIVAPISGRMSRSKVSEGDLISPERSLATLVNLDPIEVNFQASEKVIAKYRNDGGDNGEPAIKASDLVIEMRLPNGEMYEQTGQIDFVDNRVDPTTGTVTVRALFANSNKALLPGMFVTAIVNVPEQVEALLIPQVAIQEDQLGRFVLVVNSDNKVEKRQVKMSGRYGVKWRVESGLEAGEKIIIEGLQKVRPGLEVETQMAEATPFENQG</sequence>
<feature type="domain" description="Multidrug resistance protein MdtA-like C-terminal permuted SH3" evidence="6">
    <location>
        <begin position="301"/>
        <end position="361"/>
    </location>
</feature>
<evidence type="ECO:0000259" key="6">
    <source>
        <dbReference type="Pfam" id="PF25967"/>
    </source>
</evidence>
<evidence type="ECO:0000256" key="1">
    <source>
        <dbReference type="ARBA" id="ARBA00004519"/>
    </source>
</evidence>
<keyword evidence="8" id="KW-1185">Reference proteome</keyword>
<dbReference type="InterPro" id="IPR058626">
    <property type="entry name" value="MdtA-like_b-barrel"/>
</dbReference>
<accession>A0A368NJT0</accession>
<dbReference type="EMBL" id="QPID01000003">
    <property type="protein sequence ID" value="RCU50852.1"/>
    <property type="molecule type" value="Genomic_DNA"/>
</dbReference>
<name>A0A368NJT0_9GAMM</name>
<dbReference type="Gene3D" id="2.40.30.170">
    <property type="match status" value="1"/>
</dbReference>
<feature type="domain" description="Multidrug resistance protein MdtA-like beta-barrel" evidence="5">
    <location>
        <begin position="206"/>
        <end position="295"/>
    </location>
</feature>
<dbReference type="GO" id="GO:0005886">
    <property type="term" value="C:plasma membrane"/>
    <property type="evidence" value="ECO:0007669"/>
    <property type="project" value="UniProtKB-SubCell"/>
</dbReference>
<dbReference type="Gene3D" id="2.40.50.100">
    <property type="match status" value="1"/>
</dbReference>
<dbReference type="InterPro" id="IPR058627">
    <property type="entry name" value="MdtA-like_C"/>
</dbReference>
<feature type="domain" description="Multidrug resistance protein MdtA-like alpha-helical hairpin" evidence="3">
    <location>
        <begin position="102"/>
        <end position="171"/>
    </location>
</feature>
<comment type="subcellular location">
    <subcellularLocation>
        <location evidence="1">Cell inner membrane</location>
        <topology evidence="1">Lipid-anchor</topology>
    </subcellularLocation>
</comment>